<evidence type="ECO:0000313" key="2">
    <source>
        <dbReference type="EMBL" id="MBK1818227.1"/>
    </source>
</evidence>
<dbReference type="EMBL" id="JAENIK010000013">
    <property type="protein sequence ID" value="MBK1818227.1"/>
    <property type="molecule type" value="Genomic_DNA"/>
</dbReference>
<dbReference type="InterPro" id="IPR011050">
    <property type="entry name" value="Pectin_lyase_fold/virulence"/>
</dbReference>
<organism evidence="2 3">
    <name type="scientific">Luteolibacter yonseiensis</name>
    <dbReference type="NCBI Taxonomy" id="1144680"/>
    <lineage>
        <taxon>Bacteria</taxon>
        <taxon>Pseudomonadati</taxon>
        <taxon>Verrucomicrobiota</taxon>
        <taxon>Verrucomicrobiia</taxon>
        <taxon>Verrucomicrobiales</taxon>
        <taxon>Verrucomicrobiaceae</taxon>
        <taxon>Luteolibacter</taxon>
    </lineage>
</organism>
<gene>
    <name evidence="2" type="ORF">JIN84_21565</name>
</gene>
<dbReference type="SMART" id="SM00710">
    <property type="entry name" value="PbH1"/>
    <property type="match status" value="6"/>
</dbReference>
<dbReference type="InterPro" id="IPR006626">
    <property type="entry name" value="PbH1"/>
</dbReference>
<feature type="domain" description="Right handed beta helix" evidence="1">
    <location>
        <begin position="197"/>
        <end position="304"/>
    </location>
</feature>
<name>A0A934V9D7_9BACT</name>
<dbReference type="Pfam" id="PF13229">
    <property type="entry name" value="Beta_helix"/>
    <property type="match status" value="1"/>
</dbReference>
<reference evidence="2" key="1">
    <citation type="submission" date="2021-01" db="EMBL/GenBank/DDBJ databases">
        <title>Modified the classification status of verrucomicrobia.</title>
        <authorList>
            <person name="Feng X."/>
        </authorList>
    </citation>
    <scope>NUCLEOTIDE SEQUENCE</scope>
    <source>
        <strain evidence="2">JCM 18052</strain>
    </source>
</reference>
<dbReference type="RefSeq" id="WP_200353176.1">
    <property type="nucleotide sequence ID" value="NZ_BAABHZ010000002.1"/>
</dbReference>
<accession>A0A934V9D7</accession>
<protein>
    <recommendedName>
        <fullName evidence="1">Right handed beta helix domain-containing protein</fullName>
    </recommendedName>
</protein>
<comment type="caution">
    <text evidence="2">The sequence shown here is derived from an EMBL/GenBank/DDBJ whole genome shotgun (WGS) entry which is preliminary data.</text>
</comment>
<dbReference type="InterPro" id="IPR039448">
    <property type="entry name" value="Beta_helix"/>
</dbReference>
<evidence type="ECO:0000259" key="1">
    <source>
        <dbReference type="Pfam" id="PF13229"/>
    </source>
</evidence>
<dbReference type="AlphaFoldDB" id="A0A934V9D7"/>
<dbReference type="SUPFAM" id="SSF51126">
    <property type="entry name" value="Pectin lyase-like"/>
    <property type="match status" value="1"/>
</dbReference>
<keyword evidence="3" id="KW-1185">Reference proteome</keyword>
<dbReference type="Proteomes" id="UP000600139">
    <property type="component" value="Unassembled WGS sequence"/>
</dbReference>
<sequence>MASTHVAGARVVDVSDINGLIKACQEAQRGDEIIIAPGTYTLTERTRISIVKRPGPVTVRGGLGKAAETVIEGQGQDDESVNTLFDVTDSPGWTFQDFTTRDTFYHGFKFNGGSSGCSLRNVTMRNHGEAGVKGTSDPDSPAHPDHLVIENCDIGFTRSEGGTRGVVEGVDGVAVKGWIIRGCRFVNIQKNGGPAYAVFTKGNSMETVIENNRFENCFIGASFGGGGTGAAYFRDGDSAIEHRGGAIRKNVFIGCTDAAIYINKGADCDIEGNSMLDCVSHIQVRFPQSSARIAGNRVRSNSQEPLIRTRDGAVILSDELNVRE</sequence>
<dbReference type="Gene3D" id="2.160.20.10">
    <property type="entry name" value="Single-stranded right-handed beta-helix, Pectin lyase-like"/>
    <property type="match status" value="1"/>
</dbReference>
<proteinExistence type="predicted"/>
<dbReference type="InterPro" id="IPR012334">
    <property type="entry name" value="Pectin_lyas_fold"/>
</dbReference>
<evidence type="ECO:0000313" key="3">
    <source>
        <dbReference type="Proteomes" id="UP000600139"/>
    </source>
</evidence>